<dbReference type="InterPro" id="IPR036390">
    <property type="entry name" value="WH_DNA-bd_sf"/>
</dbReference>
<evidence type="ECO:0000259" key="3">
    <source>
        <dbReference type="Pfam" id="PF20803"/>
    </source>
</evidence>
<dbReference type="PIRSF" id="PIRSF020623">
    <property type="entry name" value="PaaX"/>
    <property type="match status" value="1"/>
</dbReference>
<protein>
    <submittedName>
        <fullName evidence="4">PaaX family transcriptional regulator</fullName>
    </submittedName>
</protein>
<dbReference type="InterPro" id="IPR036388">
    <property type="entry name" value="WH-like_DNA-bd_sf"/>
</dbReference>
<feature type="domain" description="Transcriptional repressor PaaX-like C-terminal" evidence="2">
    <location>
        <begin position="179"/>
        <end position="267"/>
    </location>
</feature>
<name>A0ABS9Y8B7_9ACTN</name>
<dbReference type="InterPro" id="IPR011965">
    <property type="entry name" value="PaaX_trns_reg"/>
</dbReference>
<dbReference type="RefSeq" id="WP_242766727.1">
    <property type="nucleotide sequence ID" value="NZ_JALDAY010000006.1"/>
</dbReference>
<dbReference type="InterPro" id="IPR012906">
    <property type="entry name" value="PaaX-like_N"/>
</dbReference>
<sequence>MVDNGNSPKPTSLTMDLLGDFDRTGGREIRLKALVALGEELDISGPVMRVTLARLRERGWFDVRREGRESIYRFTPTALQALDEGRRKIFREPLAPWDGEWSMVIYTVPESDRQTRDELRKKLSWLGFGPLAPATWVCPHPRLDEIANAAATLPNARLALLTTRTTGLPADRAMAAQCWELEEIAADYATFVRWLRTRLDEYRSPALDAGTALAERVRLVNTYRHAVQRDPQLPAELQPPGWTGDEAHRLFVRAHDALAAAATPYAEAAVPQ</sequence>
<comment type="caution">
    <text evidence="4">The sequence shown here is derived from an EMBL/GenBank/DDBJ whole genome shotgun (WGS) entry which is preliminary data.</text>
</comment>
<dbReference type="Gene3D" id="1.10.10.10">
    <property type="entry name" value="Winged helix-like DNA-binding domain superfamily/Winged helix DNA-binding domain"/>
    <property type="match status" value="1"/>
</dbReference>
<dbReference type="Proteomes" id="UP001165269">
    <property type="component" value="Unassembled WGS sequence"/>
</dbReference>
<dbReference type="InterPro" id="IPR013225">
    <property type="entry name" value="PaaX_C"/>
</dbReference>
<evidence type="ECO:0000259" key="2">
    <source>
        <dbReference type="Pfam" id="PF08223"/>
    </source>
</evidence>
<dbReference type="Gene3D" id="1.20.58.1460">
    <property type="match status" value="1"/>
</dbReference>
<proteinExistence type="predicted"/>
<organism evidence="4 5">
    <name type="scientific">Streptomyces cylindrosporus</name>
    <dbReference type="NCBI Taxonomy" id="2927583"/>
    <lineage>
        <taxon>Bacteria</taxon>
        <taxon>Bacillati</taxon>
        <taxon>Actinomycetota</taxon>
        <taxon>Actinomycetes</taxon>
        <taxon>Kitasatosporales</taxon>
        <taxon>Streptomycetaceae</taxon>
        <taxon>Streptomyces</taxon>
    </lineage>
</organism>
<dbReference type="SUPFAM" id="SSF46785">
    <property type="entry name" value="Winged helix' DNA-binding domain"/>
    <property type="match status" value="1"/>
</dbReference>
<dbReference type="Gene3D" id="3.30.70.2650">
    <property type="match status" value="1"/>
</dbReference>
<dbReference type="Pfam" id="PF08223">
    <property type="entry name" value="PaaX_C"/>
    <property type="match status" value="1"/>
</dbReference>
<dbReference type="PANTHER" id="PTHR30319:SF1">
    <property type="entry name" value="TRANSCRIPTIONAL REPRESSOR PAAX"/>
    <property type="match status" value="1"/>
</dbReference>
<dbReference type="PANTHER" id="PTHR30319">
    <property type="entry name" value="PHENYLACETIC ACID REGULATOR-RELATED TRANSCRIPTIONAL REPRESSOR"/>
    <property type="match status" value="1"/>
</dbReference>
<evidence type="ECO:0000313" key="4">
    <source>
        <dbReference type="EMBL" id="MCI3273467.1"/>
    </source>
</evidence>
<dbReference type="InterPro" id="IPR048846">
    <property type="entry name" value="PaaX-like_central"/>
</dbReference>
<feature type="domain" description="Transcriptional repressor PaaX-like N-terminal" evidence="1">
    <location>
        <begin position="10"/>
        <end position="75"/>
    </location>
</feature>
<evidence type="ECO:0000259" key="1">
    <source>
        <dbReference type="Pfam" id="PF07848"/>
    </source>
</evidence>
<feature type="domain" description="Transcriptional repressor PaaX-like central Cas2-like" evidence="3">
    <location>
        <begin position="95"/>
        <end position="174"/>
    </location>
</feature>
<dbReference type="Pfam" id="PF07848">
    <property type="entry name" value="PaaX"/>
    <property type="match status" value="1"/>
</dbReference>
<reference evidence="4" key="1">
    <citation type="submission" date="2022-03" db="EMBL/GenBank/DDBJ databases">
        <title>Streptomyces 7R015 and 7R016 isolated from Barleria lupulina in Thailand.</title>
        <authorList>
            <person name="Kanchanasin P."/>
            <person name="Phongsopitanun W."/>
            <person name="Tanasupawat S."/>
        </authorList>
    </citation>
    <scope>NUCLEOTIDE SEQUENCE</scope>
    <source>
        <strain evidence="4">7R015</strain>
    </source>
</reference>
<accession>A0ABS9Y8B7</accession>
<evidence type="ECO:0000313" key="5">
    <source>
        <dbReference type="Proteomes" id="UP001165269"/>
    </source>
</evidence>
<dbReference type="EMBL" id="JALDAY010000006">
    <property type="protein sequence ID" value="MCI3273467.1"/>
    <property type="molecule type" value="Genomic_DNA"/>
</dbReference>
<dbReference type="Pfam" id="PF20803">
    <property type="entry name" value="PaaX_M"/>
    <property type="match status" value="1"/>
</dbReference>
<keyword evidence="5" id="KW-1185">Reference proteome</keyword>
<gene>
    <name evidence="4" type="ORF">MQP27_20425</name>
</gene>